<dbReference type="BioCyc" id="MHAE859194:G1GR7-518-MONOMER"/>
<dbReference type="HOGENOM" id="CLU_087258_1_0_14"/>
<feature type="region of interest" description="Disordered" evidence="1">
    <location>
        <begin position="142"/>
        <end position="165"/>
    </location>
</feature>
<organism evidence="2 3">
    <name type="scientific">Mycoplasma haemofelis (strain Ohio2)</name>
    <dbReference type="NCBI Taxonomy" id="859194"/>
    <lineage>
        <taxon>Bacteria</taxon>
        <taxon>Bacillati</taxon>
        <taxon>Mycoplasmatota</taxon>
        <taxon>Mollicutes</taxon>
        <taxon>Mycoplasmataceae</taxon>
        <taxon>Mycoplasma</taxon>
    </lineage>
</organism>
<proteinExistence type="predicted"/>
<feature type="compositionally biased region" description="Basic and acidic residues" evidence="1">
    <location>
        <begin position="151"/>
        <end position="164"/>
    </location>
</feature>
<dbReference type="AlphaFoldDB" id="F6FHV4"/>
<accession>F6FHV4</accession>
<dbReference type="Proteomes" id="UP000007952">
    <property type="component" value="Chromosome"/>
</dbReference>
<reference key="2">
    <citation type="submission" date="2011-05" db="EMBL/GenBank/DDBJ databases">
        <title>The Genome of Mycoplasma haemofelis Strain Ohio2, a pathogenic hemoplasma of the cat.</title>
        <authorList>
            <person name="Santos A.P."/>
            <person name="Guimaraes A.M.S."/>
            <person name="SanMiguel P.J."/>
            <person name="Martin S.W."/>
            <person name="Messick J.B."/>
        </authorList>
    </citation>
    <scope>NUCLEOTIDE SEQUENCE</scope>
    <source>
        <strain>Ohio2</strain>
    </source>
</reference>
<evidence type="ECO:0000256" key="1">
    <source>
        <dbReference type="SAM" id="MobiDB-lite"/>
    </source>
</evidence>
<dbReference type="EMBL" id="CP002808">
    <property type="protein sequence ID" value="AEG72802.1"/>
    <property type="molecule type" value="Genomic_DNA"/>
</dbReference>
<protein>
    <submittedName>
        <fullName evidence="2">Uncharacterized protein</fullName>
    </submittedName>
</protein>
<evidence type="ECO:0000313" key="2">
    <source>
        <dbReference type="EMBL" id="AEG72802.1"/>
    </source>
</evidence>
<evidence type="ECO:0000313" key="3">
    <source>
        <dbReference type="Proteomes" id="UP000007952"/>
    </source>
</evidence>
<dbReference type="KEGG" id="mhf:MHF_0530"/>
<dbReference type="STRING" id="859194.MHF_0530"/>
<gene>
    <name evidence="2" type="ordered locus">MHF_0530</name>
</gene>
<sequence length="216" mass="23624">MLSKAGVAAVGALGAGTASYMGYEYVFNAKEEVKKVTIGEALEPFLLNTESSDKWASRKDKLSKANEDSLVEELKSLKSGVTEDQVKNWCSVASTKVYSEVSGLYLENVRSYCTFHIEDKLPSGYIKDTEDWEKANSRLKEVNPDTGLSSHMKEVKDKLSKQDSPDTNALKDWCMGAYGKPYLGDDNQDFVDARTYCSKVAEASPSGSTQAASLPA</sequence>
<name>F6FHV4_MYCHI</name>
<reference evidence="2 3" key="1">
    <citation type="journal article" date="2011" name="J. Bacteriol.">
        <title>Complete genome sequences of two hemotropic Mycoplasmas, Mycoplasma haemofelis strain Ohio2 and Mycoplasma suis strain Illinois.</title>
        <authorList>
            <person name="Messick J.B."/>
            <person name="Santos A.P."/>
            <person name="Guimaraes A.M."/>
        </authorList>
    </citation>
    <scope>NUCLEOTIDE SEQUENCE [LARGE SCALE GENOMIC DNA]</scope>
    <source>
        <strain evidence="2 3">Ohio2</strain>
    </source>
</reference>